<keyword evidence="6" id="KW-1185">Reference proteome</keyword>
<evidence type="ECO:0000313" key="6">
    <source>
        <dbReference type="Proteomes" id="UP000419743"/>
    </source>
</evidence>
<accession>A0A7M4DKH4</accession>
<dbReference type="InterPro" id="IPR036873">
    <property type="entry name" value="Rhodanese-like_dom_sf"/>
</dbReference>
<organism evidence="5 6">
    <name type="scientific">Occultella aeris</name>
    <dbReference type="NCBI Taxonomy" id="2761496"/>
    <lineage>
        <taxon>Bacteria</taxon>
        <taxon>Bacillati</taxon>
        <taxon>Actinomycetota</taxon>
        <taxon>Actinomycetes</taxon>
        <taxon>Micrococcales</taxon>
        <taxon>Ruaniaceae</taxon>
        <taxon>Occultella</taxon>
    </lineage>
</organism>
<dbReference type="SUPFAM" id="SSF52821">
    <property type="entry name" value="Rhodanese/Cell cycle control phosphatase"/>
    <property type="match status" value="2"/>
</dbReference>
<dbReference type="RefSeq" id="WP_408636836.1">
    <property type="nucleotide sequence ID" value="NZ_CACRYJ010000035.1"/>
</dbReference>
<dbReference type="Gene3D" id="3.40.250.10">
    <property type="entry name" value="Rhodanese-like domain"/>
    <property type="match status" value="2"/>
</dbReference>
<dbReference type="Proteomes" id="UP000419743">
    <property type="component" value="Unassembled WGS sequence"/>
</dbReference>
<proteinExistence type="predicted"/>
<dbReference type="PROSITE" id="PS50206">
    <property type="entry name" value="RHODANESE_3"/>
    <property type="match status" value="2"/>
</dbReference>
<dbReference type="EC" id="2.8.1.2" evidence="5"/>
<sequence length="315" mass="32355">MSTFDSDAGSSSANGASRATVLITAQQLQELLGTDGGTHLVVLDVRWSLAEPDGRRFYIAGHIPGAQFVDLDADLSGPPAPETGRHPLPDVADLQAAARSWGVGDGDTVVVYDDSGGTAAARAWWLLRWGGIADVRILDGGLAAWHTIGGILEDGAVGVTPGDVTLTAGGMPVADAARVAELAGRPDGGAAVLLDARAPERYSGQNEPIDPRAGHIPGAHNAPTVANLTEDLTFRPAEQLRERFAEAGVGPDVEVVVYCGSGVTAAHEVAALASIGVPATLYPGSWSQWSADAARPVATGFDPRPPSAESPGRPE</sequence>
<keyword evidence="1 5" id="KW-0808">Transferase</keyword>
<evidence type="ECO:0000313" key="5">
    <source>
        <dbReference type="EMBL" id="VZO37645.1"/>
    </source>
</evidence>
<feature type="domain" description="Rhodanese" evidence="4">
    <location>
        <begin position="187"/>
        <end position="298"/>
    </location>
</feature>
<evidence type="ECO:0000259" key="4">
    <source>
        <dbReference type="PROSITE" id="PS50206"/>
    </source>
</evidence>
<feature type="region of interest" description="Disordered" evidence="3">
    <location>
        <begin position="293"/>
        <end position="315"/>
    </location>
</feature>
<comment type="caution">
    <text evidence="5">The sequence shown here is derived from an EMBL/GenBank/DDBJ whole genome shotgun (WGS) entry which is preliminary data.</text>
</comment>
<feature type="domain" description="Rhodanese" evidence="4">
    <location>
        <begin position="36"/>
        <end position="154"/>
    </location>
</feature>
<dbReference type="EMBL" id="CACRYJ010000035">
    <property type="protein sequence ID" value="VZO37645.1"/>
    <property type="molecule type" value="Genomic_DNA"/>
</dbReference>
<gene>
    <name evidence="5" type="primary">sseA_2</name>
    <name evidence="5" type="ORF">HALOF300_02637</name>
</gene>
<dbReference type="PANTHER" id="PTHR11364">
    <property type="entry name" value="THIOSULFATE SULFERTANSFERASE"/>
    <property type="match status" value="1"/>
</dbReference>
<evidence type="ECO:0000256" key="2">
    <source>
        <dbReference type="ARBA" id="ARBA00022737"/>
    </source>
</evidence>
<dbReference type="CDD" id="cd01448">
    <property type="entry name" value="TST_Repeat_1"/>
    <property type="match status" value="1"/>
</dbReference>
<evidence type="ECO:0000256" key="1">
    <source>
        <dbReference type="ARBA" id="ARBA00022679"/>
    </source>
</evidence>
<reference evidence="5 6" key="1">
    <citation type="submission" date="2019-11" db="EMBL/GenBank/DDBJ databases">
        <authorList>
            <person name="Criscuolo A."/>
        </authorList>
    </citation>
    <scope>NUCLEOTIDE SEQUENCE [LARGE SCALE GENOMIC DNA]</scope>
    <source>
        <strain evidence="5">CIP111667</strain>
    </source>
</reference>
<dbReference type="InterPro" id="IPR001763">
    <property type="entry name" value="Rhodanese-like_dom"/>
</dbReference>
<dbReference type="SMART" id="SM00450">
    <property type="entry name" value="RHOD"/>
    <property type="match status" value="2"/>
</dbReference>
<dbReference type="InterPro" id="IPR001307">
    <property type="entry name" value="Thiosulphate_STrfase_CS"/>
</dbReference>
<dbReference type="PANTHER" id="PTHR11364:SF27">
    <property type="entry name" value="SULFURTRANSFERASE"/>
    <property type="match status" value="1"/>
</dbReference>
<evidence type="ECO:0000256" key="3">
    <source>
        <dbReference type="SAM" id="MobiDB-lite"/>
    </source>
</evidence>
<dbReference type="CDD" id="cd01449">
    <property type="entry name" value="TST_Repeat_2"/>
    <property type="match status" value="1"/>
</dbReference>
<dbReference type="GO" id="GO:0004792">
    <property type="term" value="F:thiosulfate-cyanide sulfurtransferase activity"/>
    <property type="evidence" value="ECO:0007669"/>
    <property type="project" value="InterPro"/>
</dbReference>
<keyword evidence="5" id="KW-0670">Pyruvate</keyword>
<keyword evidence="2" id="KW-0677">Repeat</keyword>
<dbReference type="AlphaFoldDB" id="A0A7M4DKH4"/>
<name>A0A7M4DKH4_9MICO</name>
<dbReference type="GO" id="GO:0016784">
    <property type="term" value="F:3-mercaptopyruvate sulfurtransferase activity"/>
    <property type="evidence" value="ECO:0007669"/>
    <property type="project" value="UniProtKB-EC"/>
</dbReference>
<dbReference type="InterPro" id="IPR045078">
    <property type="entry name" value="TST/MPST-like"/>
</dbReference>
<dbReference type="Pfam" id="PF00581">
    <property type="entry name" value="Rhodanese"/>
    <property type="match status" value="2"/>
</dbReference>
<protein>
    <submittedName>
        <fullName evidence="5">3-mercaptopyruvate sulfurtransferase</fullName>
        <ecNumber evidence="5">2.8.1.2</ecNumber>
    </submittedName>
</protein>
<dbReference type="PROSITE" id="PS00380">
    <property type="entry name" value="RHODANESE_1"/>
    <property type="match status" value="1"/>
</dbReference>